<dbReference type="InParanoid" id="A0A1Y2AXA8"/>
<evidence type="ECO:0000256" key="1">
    <source>
        <dbReference type="ARBA" id="ARBA00004409"/>
    </source>
</evidence>
<feature type="coiled-coil region" evidence="9">
    <location>
        <begin position="36"/>
        <end position="63"/>
    </location>
</feature>
<dbReference type="Pfam" id="PF09177">
    <property type="entry name" value="STX6_10_61_N"/>
    <property type="match status" value="1"/>
</dbReference>
<evidence type="ECO:0000256" key="9">
    <source>
        <dbReference type="SAM" id="Coils"/>
    </source>
</evidence>
<keyword evidence="7" id="KW-0333">Golgi apparatus</keyword>
<dbReference type="GO" id="GO:0006886">
    <property type="term" value="P:intracellular protein transport"/>
    <property type="evidence" value="ECO:0007669"/>
    <property type="project" value="InterPro"/>
</dbReference>
<dbReference type="EMBL" id="MCFC01000043">
    <property type="protein sequence ID" value="ORY26857.1"/>
    <property type="molecule type" value="Genomic_DNA"/>
</dbReference>
<comment type="subcellular location">
    <subcellularLocation>
        <location evidence="1">Golgi apparatus membrane</location>
        <topology evidence="1">Single-pass type IV membrane protein</topology>
    </subcellularLocation>
</comment>
<dbReference type="SUPFAM" id="SSF58038">
    <property type="entry name" value="SNARE fusion complex"/>
    <property type="match status" value="1"/>
</dbReference>
<keyword evidence="13" id="KW-1185">Reference proteome</keyword>
<evidence type="ECO:0000256" key="7">
    <source>
        <dbReference type="ARBA" id="ARBA00023034"/>
    </source>
</evidence>
<evidence type="ECO:0000313" key="13">
    <source>
        <dbReference type="Proteomes" id="UP000193986"/>
    </source>
</evidence>
<keyword evidence="4 10" id="KW-0812">Transmembrane</keyword>
<dbReference type="Proteomes" id="UP000193986">
    <property type="component" value="Unassembled WGS sequence"/>
</dbReference>
<reference evidence="12 13" key="1">
    <citation type="submission" date="2016-07" db="EMBL/GenBank/DDBJ databases">
        <title>Pervasive Adenine N6-methylation of Active Genes in Fungi.</title>
        <authorList>
            <consortium name="DOE Joint Genome Institute"/>
            <person name="Mondo S.J."/>
            <person name="Dannebaum R.O."/>
            <person name="Kuo R.C."/>
            <person name="Labutti K."/>
            <person name="Haridas S."/>
            <person name="Kuo A."/>
            <person name="Salamov A."/>
            <person name="Ahrendt S.R."/>
            <person name="Lipzen A."/>
            <person name="Sullivan W."/>
            <person name="Andreopoulos W.B."/>
            <person name="Clum A."/>
            <person name="Lindquist E."/>
            <person name="Daum C."/>
            <person name="Ramamoorthy G.K."/>
            <person name="Gryganskyi A."/>
            <person name="Culley D."/>
            <person name="Magnuson J.K."/>
            <person name="James T.Y."/>
            <person name="O'Malley M.A."/>
            <person name="Stajich J.E."/>
            <person name="Spatafora J.W."/>
            <person name="Visel A."/>
            <person name="Grigoriev I.V."/>
        </authorList>
    </citation>
    <scope>NUCLEOTIDE SEQUENCE [LARGE SCALE GENOMIC DNA]</scope>
    <source>
        <strain evidence="12 13">68-887.2</strain>
    </source>
</reference>
<dbReference type="PROSITE" id="PS00914">
    <property type="entry name" value="SYNTAXIN"/>
    <property type="match status" value="1"/>
</dbReference>
<comment type="caution">
    <text evidence="12">The sequence shown here is derived from an EMBL/GenBank/DDBJ whole genome shotgun (WGS) entry which is preliminary data.</text>
</comment>
<evidence type="ECO:0000313" key="12">
    <source>
        <dbReference type="EMBL" id="ORY26857.1"/>
    </source>
</evidence>
<evidence type="ECO:0000256" key="3">
    <source>
        <dbReference type="ARBA" id="ARBA00022448"/>
    </source>
</evidence>
<feature type="domain" description="T-SNARE coiled-coil homology" evidence="11">
    <location>
        <begin position="127"/>
        <end position="189"/>
    </location>
</feature>
<dbReference type="GO" id="GO:0000139">
    <property type="term" value="C:Golgi membrane"/>
    <property type="evidence" value="ECO:0007669"/>
    <property type="project" value="UniProtKB-SubCell"/>
</dbReference>
<protein>
    <submittedName>
        <fullName evidence="12">t-SNARE</fullName>
    </submittedName>
</protein>
<dbReference type="Gene3D" id="1.20.58.90">
    <property type="match status" value="1"/>
</dbReference>
<organism evidence="12 13">
    <name type="scientific">Naematelia encephala</name>
    <dbReference type="NCBI Taxonomy" id="71784"/>
    <lineage>
        <taxon>Eukaryota</taxon>
        <taxon>Fungi</taxon>
        <taxon>Dikarya</taxon>
        <taxon>Basidiomycota</taxon>
        <taxon>Agaricomycotina</taxon>
        <taxon>Tremellomycetes</taxon>
        <taxon>Tremellales</taxon>
        <taxon>Naemateliaceae</taxon>
        <taxon>Naematelia</taxon>
    </lineage>
</organism>
<dbReference type="AlphaFoldDB" id="A0A1Y2AXA8"/>
<keyword evidence="3" id="KW-0813">Transport</keyword>
<dbReference type="SMART" id="SM00397">
    <property type="entry name" value="t_SNARE"/>
    <property type="match status" value="1"/>
</dbReference>
<keyword evidence="5" id="KW-0653">Protein transport</keyword>
<dbReference type="GO" id="GO:0005802">
    <property type="term" value="C:trans-Golgi network"/>
    <property type="evidence" value="ECO:0007669"/>
    <property type="project" value="UniProtKB-ARBA"/>
</dbReference>
<dbReference type="Pfam" id="PF05739">
    <property type="entry name" value="SNARE"/>
    <property type="match status" value="1"/>
</dbReference>
<evidence type="ECO:0000256" key="8">
    <source>
        <dbReference type="ARBA" id="ARBA00023136"/>
    </source>
</evidence>
<feature type="transmembrane region" description="Helical" evidence="10">
    <location>
        <begin position="199"/>
        <end position="218"/>
    </location>
</feature>
<evidence type="ECO:0000259" key="11">
    <source>
        <dbReference type="PROSITE" id="PS50192"/>
    </source>
</evidence>
<keyword evidence="6 10" id="KW-1133">Transmembrane helix</keyword>
<dbReference type="InterPro" id="IPR015260">
    <property type="entry name" value="Syntaxin-6/10/61_N"/>
</dbReference>
<evidence type="ECO:0000256" key="4">
    <source>
        <dbReference type="ARBA" id="ARBA00022692"/>
    </source>
</evidence>
<dbReference type="InterPro" id="IPR010989">
    <property type="entry name" value="SNARE"/>
</dbReference>
<dbReference type="Gene3D" id="1.20.5.110">
    <property type="match status" value="1"/>
</dbReference>
<keyword evidence="9" id="KW-0175">Coiled coil</keyword>
<gene>
    <name evidence="12" type="ORF">BCR39DRAFT_247124</name>
</gene>
<evidence type="ECO:0000256" key="10">
    <source>
        <dbReference type="SAM" id="Phobius"/>
    </source>
</evidence>
<comment type="similarity">
    <text evidence="2">Belongs to the syntaxin family.</text>
</comment>
<dbReference type="STRING" id="71784.A0A1Y2AXA8"/>
<dbReference type="InterPro" id="IPR006012">
    <property type="entry name" value="Syntaxin/epimorphin_CS"/>
</dbReference>
<proteinExistence type="inferred from homology"/>
<keyword evidence="8 10" id="KW-0472">Membrane</keyword>
<dbReference type="PROSITE" id="PS50192">
    <property type="entry name" value="T_SNARE"/>
    <property type="match status" value="1"/>
</dbReference>
<dbReference type="FunCoup" id="A0A1Y2AXA8">
    <property type="interactions" value="245"/>
</dbReference>
<name>A0A1Y2AXA8_9TREE</name>
<evidence type="ECO:0000256" key="6">
    <source>
        <dbReference type="ARBA" id="ARBA00022989"/>
    </source>
</evidence>
<dbReference type="InterPro" id="IPR000727">
    <property type="entry name" value="T_SNARE_dom"/>
</dbReference>
<accession>A0A1Y2AXA8</accession>
<dbReference type="GO" id="GO:0048193">
    <property type="term" value="P:Golgi vesicle transport"/>
    <property type="evidence" value="ECO:0007669"/>
    <property type="project" value="InterPro"/>
</dbReference>
<dbReference type="CDD" id="cd21442">
    <property type="entry name" value="SNARE_NTD_STX6-like"/>
    <property type="match status" value="1"/>
</dbReference>
<sequence length="219" mass="25380">MSRDPYEDVKREVEHNLSTTNTLYETYRRTPDQSTLDELKNTVQLLQGDIEDLEESVRAVETIGDRWGIGAQEISRRRAFVERVKADVRDLRSRFSKKGKERAYSYRDVEDDNDVEEARRWEMEEQQTLVTRQDDTLGVISGTLHTLASQAGLIGSEVAQQSEMLDDLGNRVDNTDSRLRKVTRKMEDFIRRNEETKSGWLICILIFVLIVLLVLVIIT</sequence>
<evidence type="ECO:0000256" key="2">
    <source>
        <dbReference type="ARBA" id="ARBA00009063"/>
    </source>
</evidence>
<dbReference type="GO" id="GO:0005484">
    <property type="term" value="F:SNAP receptor activity"/>
    <property type="evidence" value="ECO:0007669"/>
    <property type="project" value="InterPro"/>
</dbReference>
<dbReference type="CDD" id="cd15851">
    <property type="entry name" value="SNARE_Syntaxin6"/>
    <property type="match status" value="1"/>
</dbReference>
<dbReference type="SUPFAM" id="SSF47661">
    <property type="entry name" value="t-snare proteins"/>
    <property type="match status" value="1"/>
</dbReference>
<dbReference type="PANTHER" id="PTHR12791">
    <property type="entry name" value="GOLGI SNARE BET1-RELATED"/>
    <property type="match status" value="1"/>
</dbReference>
<evidence type="ECO:0000256" key="5">
    <source>
        <dbReference type="ARBA" id="ARBA00022927"/>
    </source>
</evidence>
<dbReference type="OrthoDB" id="546861at2759"/>